<evidence type="ECO:0008006" key="3">
    <source>
        <dbReference type="Google" id="ProtNLM"/>
    </source>
</evidence>
<accession>U6MDC1</accession>
<dbReference type="VEuPathDB" id="ToxoDB:ENH_00001350"/>
<reference evidence="1" key="1">
    <citation type="submission" date="2013-10" db="EMBL/GenBank/DDBJ databases">
        <title>Genomic analysis of the causative agents of coccidiosis in chickens.</title>
        <authorList>
            <person name="Reid A.J."/>
            <person name="Blake D."/>
            <person name="Billington K."/>
            <person name="Browne H."/>
            <person name="Dunn M."/>
            <person name="Hung S."/>
            <person name="Kawahara F."/>
            <person name="Miranda-Saavedra D."/>
            <person name="Mourier T."/>
            <person name="Nagra H."/>
            <person name="Otto T.D."/>
            <person name="Rawlings N."/>
            <person name="Sanchez A."/>
            <person name="Sanders M."/>
            <person name="Subramaniam C."/>
            <person name="Tay Y."/>
            <person name="Dear P."/>
            <person name="Doerig C."/>
            <person name="Gruber A."/>
            <person name="Parkinson J."/>
            <person name="Shirley M."/>
            <person name="Wan K.L."/>
            <person name="Berriman M."/>
            <person name="Tomley F."/>
            <person name="Pain A."/>
        </authorList>
    </citation>
    <scope>NUCLEOTIDE SEQUENCE [LARGE SCALE GENOMIC DNA]</scope>
    <source>
        <strain evidence="1">Houghton</strain>
    </source>
</reference>
<sequence>MTDLQMVQGAPTLAPTAQLLRRLLQKNTGHASLNLQNFLLTANAEEITIPRDVVYAAANEYISRNLGISSIDLEFSVTVTDVNGETATASGTLKLSLTLEPPILTLKSKDNFSIHKGQSIDLSVTADYCPLVATAFDSGVLIQWAASCAEDSRTADQLLNLSSDQTTASVRPYTLTPGYKYIVSVTFRYSANASLSDTKSFTINVATDQVKIRFQFAPYPEPTS</sequence>
<protein>
    <recommendedName>
        <fullName evidence="3">PKD/REJ-like domain-containing protein</fullName>
    </recommendedName>
</protein>
<reference evidence="1" key="2">
    <citation type="submission" date="2013-10" db="EMBL/GenBank/DDBJ databases">
        <authorList>
            <person name="Aslett M."/>
        </authorList>
    </citation>
    <scope>NUCLEOTIDE SEQUENCE [LARGE SCALE GENOMIC DNA]</scope>
    <source>
        <strain evidence="1">Houghton</strain>
    </source>
</reference>
<evidence type="ECO:0000313" key="2">
    <source>
        <dbReference type="Proteomes" id="UP000030754"/>
    </source>
</evidence>
<evidence type="ECO:0000313" key="1">
    <source>
        <dbReference type="EMBL" id="CDJ62016.1"/>
    </source>
</evidence>
<dbReference type="EMBL" id="HG722322">
    <property type="protein sequence ID" value="CDJ62016.1"/>
    <property type="molecule type" value="Genomic_DNA"/>
</dbReference>
<keyword evidence="2" id="KW-1185">Reference proteome</keyword>
<organism evidence="1 2">
    <name type="scientific">Eimeria necatrix</name>
    <dbReference type="NCBI Taxonomy" id="51315"/>
    <lineage>
        <taxon>Eukaryota</taxon>
        <taxon>Sar</taxon>
        <taxon>Alveolata</taxon>
        <taxon>Apicomplexa</taxon>
        <taxon>Conoidasida</taxon>
        <taxon>Coccidia</taxon>
        <taxon>Eucoccidiorida</taxon>
        <taxon>Eimeriorina</taxon>
        <taxon>Eimeriidae</taxon>
        <taxon>Eimeria</taxon>
    </lineage>
</organism>
<dbReference type="OrthoDB" id="354287at2759"/>
<name>U6MDC1_9EIME</name>
<proteinExistence type="predicted"/>
<dbReference type="GeneID" id="25470333"/>
<dbReference type="AlphaFoldDB" id="U6MDC1"/>
<gene>
    <name evidence="1" type="ORF">ENH_00001350</name>
</gene>
<dbReference type="Proteomes" id="UP000030754">
    <property type="component" value="Unassembled WGS sequence"/>
</dbReference>
<dbReference type="RefSeq" id="XP_013439378.1">
    <property type="nucleotide sequence ID" value="XM_013583924.1"/>
</dbReference>